<protein>
    <recommendedName>
        <fullName evidence="4">Helix-turn-helix domain-containing protein</fullName>
    </recommendedName>
</protein>
<reference evidence="2 3" key="1">
    <citation type="submission" date="2018-05" db="EMBL/GenBank/DDBJ databases">
        <authorList>
            <person name="Zhang Y.-J."/>
        </authorList>
    </citation>
    <scope>NUCLEOTIDE SEQUENCE [LARGE SCALE GENOMIC DNA]</scope>
    <source>
        <strain evidence="2 3">CY04</strain>
    </source>
</reference>
<accession>A0ABX0WF46</accession>
<name>A0ABX0WF46_9RHOB</name>
<feature type="region of interest" description="Disordered" evidence="1">
    <location>
        <begin position="135"/>
        <end position="174"/>
    </location>
</feature>
<evidence type="ECO:0000256" key="1">
    <source>
        <dbReference type="SAM" id="MobiDB-lite"/>
    </source>
</evidence>
<evidence type="ECO:0000313" key="2">
    <source>
        <dbReference type="EMBL" id="NIZ63297.1"/>
    </source>
</evidence>
<organism evidence="2 3">
    <name type="scientific">Parasedimentitalea denitrificans</name>
    <dbReference type="NCBI Taxonomy" id="2211118"/>
    <lineage>
        <taxon>Bacteria</taxon>
        <taxon>Pseudomonadati</taxon>
        <taxon>Pseudomonadota</taxon>
        <taxon>Alphaproteobacteria</taxon>
        <taxon>Rhodobacterales</taxon>
        <taxon>Paracoccaceae</taxon>
        <taxon>Parasedimentitalea</taxon>
    </lineage>
</organism>
<keyword evidence="3" id="KW-1185">Reference proteome</keyword>
<sequence length="174" mass="19767">MALDPSSPHSEFFFLAEQDFDLFGDPVRLPNGKRGRPAHVPSQKNRNKIIVLLALGWGNERIAGAMHISQPTLRRYYFSELKRRDIQRDRLDAWRFEKIVDQVESGNVGAMRLLDQMIAKNDQVLTDAKIRAAQNGEKKTEYIGKKEVDRQAADSAVKGNSPGWEDDLTPGKYN</sequence>
<dbReference type="Proteomes" id="UP001429564">
    <property type="component" value="Unassembled WGS sequence"/>
</dbReference>
<evidence type="ECO:0000313" key="3">
    <source>
        <dbReference type="Proteomes" id="UP001429564"/>
    </source>
</evidence>
<dbReference type="EMBL" id="QHLQ01000034">
    <property type="protein sequence ID" value="NIZ63297.1"/>
    <property type="molecule type" value="Genomic_DNA"/>
</dbReference>
<comment type="caution">
    <text evidence="2">The sequence shown here is derived from an EMBL/GenBank/DDBJ whole genome shotgun (WGS) entry which is preliminary data.</text>
</comment>
<evidence type="ECO:0008006" key="4">
    <source>
        <dbReference type="Google" id="ProtNLM"/>
    </source>
</evidence>
<proteinExistence type="predicted"/>
<feature type="compositionally biased region" description="Basic and acidic residues" evidence="1">
    <location>
        <begin position="136"/>
        <end position="152"/>
    </location>
</feature>
<gene>
    <name evidence="2" type="ORF">DL239_20220</name>
</gene>